<name>A0A0G4IUT1_PLABS</name>
<dbReference type="OMA" id="GPDEVMW"/>
<dbReference type="AlphaFoldDB" id="A0A0G4IUT1"/>
<dbReference type="InterPro" id="IPR051179">
    <property type="entry name" value="WD_repeat_multifunction"/>
</dbReference>
<evidence type="ECO:0000256" key="3">
    <source>
        <dbReference type="PROSITE-ProRule" id="PRU00221"/>
    </source>
</evidence>
<evidence type="ECO:0000256" key="1">
    <source>
        <dbReference type="ARBA" id="ARBA00022574"/>
    </source>
</evidence>
<reference evidence="5 7" key="1">
    <citation type="submission" date="2015-02" db="EMBL/GenBank/DDBJ databases">
        <authorList>
            <person name="Chooi Y.-H."/>
        </authorList>
    </citation>
    <scope>NUCLEOTIDE SEQUENCE [LARGE SCALE GENOMIC DNA]</scope>
    <source>
        <strain evidence="5">E3</strain>
    </source>
</reference>
<gene>
    <name evidence="5" type="ORF">PBRA_007111</name>
    <name evidence="6" type="ORF">PLBR_LOCUS5767</name>
</gene>
<feature type="repeat" description="WD" evidence="3">
    <location>
        <begin position="333"/>
        <end position="375"/>
    </location>
</feature>
<dbReference type="OrthoDB" id="10261640at2759"/>
<feature type="region of interest" description="Disordered" evidence="4">
    <location>
        <begin position="1"/>
        <end position="30"/>
    </location>
</feature>
<evidence type="ECO:0000313" key="5">
    <source>
        <dbReference type="EMBL" id="CEO98997.1"/>
    </source>
</evidence>
<dbReference type="PROSITE" id="PS00678">
    <property type="entry name" value="WD_REPEATS_1"/>
    <property type="match status" value="1"/>
</dbReference>
<dbReference type="InterPro" id="IPR020472">
    <property type="entry name" value="WD40_PAC1"/>
</dbReference>
<reference evidence="6 8" key="2">
    <citation type="submission" date="2018-03" db="EMBL/GenBank/DDBJ databases">
        <authorList>
            <person name="Fogelqvist J."/>
        </authorList>
    </citation>
    <scope>NUCLEOTIDE SEQUENCE [LARGE SCALE GENOMIC DNA]</scope>
</reference>
<dbReference type="PANTHER" id="PTHR19857:SF8">
    <property type="entry name" value="ANGIO-ASSOCIATED MIGRATORY CELL PROTEIN"/>
    <property type="match status" value="1"/>
</dbReference>
<dbReference type="Gene3D" id="2.130.10.10">
    <property type="entry name" value="YVTN repeat-like/Quinoprotein amine dehydrogenase"/>
    <property type="match status" value="1"/>
</dbReference>
<dbReference type="Pfam" id="PF00400">
    <property type="entry name" value="WD40"/>
    <property type="match status" value="6"/>
</dbReference>
<feature type="repeat" description="WD" evidence="3">
    <location>
        <begin position="156"/>
        <end position="197"/>
    </location>
</feature>
<dbReference type="PROSITE" id="PS50294">
    <property type="entry name" value="WD_REPEATS_REGION"/>
    <property type="match status" value="3"/>
</dbReference>
<keyword evidence="6" id="KW-0496">Mitochondrion</keyword>
<evidence type="ECO:0000256" key="4">
    <source>
        <dbReference type="SAM" id="MobiDB-lite"/>
    </source>
</evidence>
<dbReference type="SUPFAM" id="SSF50978">
    <property type="entry name" value="WD40 repeat-like"/>
    <property type="match status" value="1"/>
</dbReference>
<keyword evidence="1 3" id="KW-0853">WD repeat</keyword>
<feature type="repeat" description="WD" evidence="3">
    <location>
        <begin position="215"/>
        <end position="242"/>
    </location>
</feature>
<organism evidence="5 7">
    <name type="scientific">Plasmodiophora brassicae</name>
    <name type="common">Clubroot disease agent</name>
    <dbReference type="NCBI Taxonomy" id="37360"/>
    <lineage>
        <taxon>Eukaryota</taxon>
        <taxon>Sar</taxon>
        <taxon>Rhizaria</taxon>
        <taxon>Endomyxa</taxon>
        <taxon>Phytomyxea</taxon>
        <taxon>Plasmodiophorida</taxon>
        <taxon>Plasmodiophoridae</taxon>
        <taxon>Plasmodiophora</taxon>
    </lineage>
</organism>
<sequence length="416" mass="44291">MSGSEVMMGDDDGDQHQEATEMSSNVLRQGEVCEIVNEESDGRPVADDMEDGNEENNDVQILEDDSVQGFFQHSAPVYVVATHPTDVDRVCTGGGDDKAFQWSISSGDEQCQQLDPAHSDSVIAVRYSSDGTLLCTAGMDGVVRVFDISGTPLHTLDGPSSEIEWIHWHPRGPALAVGSADGTVWLWHVTQKSAAVIHIMSQDVGPVTCGTFAGESGKVLCTGAEDGSVRVWSCKTGQIVSMIKSGPMFHEAPICSIDSHPTQPIVLTGSMDETARWSHIDSGKVLGTVADHGAAVEAVAFAPASLGMNWAATGAMNGSIFITDIDRGSVRARFSHDDGVVKLLWLQKHAFTLASCSLDGSVSLWDSRSGSCLHRYRGHNGPVFDIAVTADERYLASAGDDQTALVFALDDAAPVQ</sequence>
<dbReference type="SMART" id="SM00320">
    <property type="entry name" value="WD40"/>
    <property type="match status" value="8"/>
</dbReference>
<dbReference type="PRINTS" id="PR00320">
    <property type="entry name" value="GPROTEINBRPT"/>
</dbReference>
<dbReference type="PROSITE" id="PS50082">
    <property type="entry name" value="WD_REPEATS_2"/>
    <property type="match status" value="5"/>
</dbReference>
<evidence type="ECO:0000256" key="2">
    <source>
        <dbReference type="ARBA" id="ARBA00022737"/>
    </source>
</evidence>
<feature type="repeat" description="WD" evidence="3">
    <location>
        <begin position="376"/>
        <end position="416"/>
    </location>
</feature>
<dbReference type="InterPro" id="IPR015943">
    <property type="entry name" value="WD40/YVTN_repeat-like_dom_sf"/>
</dbReference>
<protein>
    <submittedName>
        <fullName evidence="5">Uncharacterized protein</fullName>
    </submittedName>
</protein>
<feature type="repeat" description="WD" evidence="3">
    <location>
        <begin position="115"/>
        <end position="149"/>
    </location>
</feature>
<dbReference type="PANTHER" id="PTHR19857">
    <property type="entry name" value="MITOCHONDRIAL DIVISION PROTEIN 1-RELATED"/>
    <property type="match status" value="1"/>
</dbReference>
<evidence type="ECO:0000313" key="6">
    <source>
        <dbReference type="EMBL" id="SPQ98552.1"/>
    </source>
</evidence>
<dbReference type="InterPro" id="IPR019775">
    <property type="entry name" value="WD40_repeat_CS"/>
</dbReference>
<dbReference type="Proteomes" id="UP000290189">
    <property type="component" value="Unassembled WGS sequence"/>
</dbReference>
<evidence type="ECO:0000313" key="8">
    <source>
        <dbReference type="Proteomes" id="UP000290189"/>
    </source>
</evidence>
<keyword evidence="2" id="KW-0677">Repeat</keyword>
<keyword evidence="7" id="KW-1185">Reference proteome</keyword>
<dbReference type="STRING" id="37360.A0A0G4IUT1"/>
<dbReference type="InterPro" id="IPR001680">
    <property type="entry name" value="WD40_rpt"/>
</dbReference>
<dbReference type="CDD" id="cd00200">
    <property type="entry name" value="WD40"/>
    <property type="match status" value="1"/>
</dbReference>
<evidence type="ECO:0000313" key="7">
    <source>
        <dbReference type="Proteomes" id="UP000039324"/>
    </source>
</evidence>
<dbReference type="Proteomes" id="UP000039324">
    <property type="component" value="Unassembled WGS sequence"/>
</dbReference>
<proteinExistence type="predicted"/>
<geneLocation type="mitochondrion" evidence="6"/>
<dbReference type="InterPro" id="IPR036322">
    <property type="entry name" value="WD40_repeat_dom_sf"/>
</dbReference>
<dbReference type="EMBL" id="OVEO01000010">
    <property type="protein sequence ID" value="SPQ98552.1"/>
    <property type="molecule type" value="Genomic_DNA"/>
</dbReference>
<accession>A0A0G4IUT1</accession>
<dbReference type="EMBL" id="CDSF01000089">
    <property type="protein sequence ID" value="CEO98997.1"/>
    <property type="molecule type" value="Genomic_DNA"/>
</dbReference>